<dbReference type="AlphaFoldDB" id="A0A9P0TQU6"/>
<sequence>MQIRSKERCCDSEAKSKNNLINWPNVLVLVVKCQQIKSSNEGVKNVPCKGILPGYQERHTDSERKYIDDVVLVRPDILRLNIEDKDNAINVYDKDESIISSVESYKDGLNNHDNRKSINEANRFLSLNAALNEFPFSDPLKGFKSVHLSKRKRRGRKLKPPKPTKPATTKKNKLKTTTEETRYVYKVTVEINHQQEPANTPPPKDEDGSEEVPLLKRLLDLGIFSVFNFK</sequence>
<gene>
    <name evidence="2" type="ORF">PIBRA_LOCUS12579</name>
</gene>
<protein>
    <submittedName>
        <fullName evidence="2">Uncharacterized protein</fullName>
    </submittedName>
</protein>
<evidence type="ECO:0000256" key="1">
    <source>
        <dbReference type="SAM" id="MobiDB-lite"/>
    </source>
</evidence>
<evidence type="ECO:0000313" key="2">
    <source>
        <dbReference type="EMBL" id="CAH4036830.1"/>
    </source>
</evidence>
<feature type="region of interest" description="Disordered" evidence="1">
    <location>
        <begin position="149"/>
        <end position="177"/>
    </location>
</feature>
<comment type="caution">
    <text evidence="2">The sequence shown here is derived from an EMBL/GenBank/DDBJ whole genome shotgun (WGS) entry which is preliminary data.</text>
</comment>
<dbReference type="Proteomes" id="UP001152562">
    <property type="component" value="Unassembled WGS sequence"/>
</dbReference>
<proteinExistence type="predicted"/>
<name>A0A9P0TQU6_PIEBR</name>
<dbReference type="EMBL" id="CALOZG010000084">
    <property type="protein sequence ID" value="CAH4036830.1"/>
    <property type="molecule type" value="Genomic_DNA"/>
</dbReference>
<feature type="region of interest" description="Disordered" evidence="1">
    <location>
        <begin position="190"/>
        <end position="211"/>
    </location>
</feature>
<feature type="compositionally biased region" description="Basic residues" evidence="1">
    <location>
        <begin position="149"/>
        <end position="174"/>
    </location>
</feature>
<accession>A0A9P0TQU6</accession>
<keyword evidence="3" id="KW-1185">Reference proteome</keyword>
<reference evidence="2" key="1">
    <citation type="submission" date="2022-05" db="EMBL/GenBank/DDBJ databases">
        <authorList>
            <person name="Okamura Y."/>
        </authorList>
    </citation>
    <scope>NUCLEOTIDE SEQUENCE</scope>
</reference>
<evidence type="ECO:0000313" key="3">
    <source>
        <dbReference type="Proteomes" id="UP001152562"/>
    </source>
</evidence>
<organism evidence="2 3">
    <name type="scientific">Pieris brassicae</name>
    <name type="common">White butterfly</name>
    <name type="synonym">Large white butterfly</name>
    <dbReference type="NCBI Taxonomy" id="7116"/>
    <lineage>
        <taxon>Eukaryota</taxon>
        <taxon>Metazoa</taxon>
        <taxon>Ecdysozoa</taxon>
        <taxon>Arthropoda</taxon>
        <taxon>Hexapoda</taxon>
        <taxon>Insecta</taxon>
        <taxon>Pterygota</taxon>
        <taxon>Neoptera</taxon>
        <taxon>Endopterygota</taxon>
        <taxon>Lepidoptera</taxon>
        <taxon>Glossata</taxon>
        <taxon>Ditrysia</taxon>
        <taxon>Papilionoidea</taxon>
        <taxon>Pieridae</taxon>
        <taxon>Pierinae</taxon>
        <taxon>Pieris</taxon>
    </lineage>
</organism>